<comment type="caution">
    <text evidence="1">The sequence shown here is derived from an EMBL/GenBank/DDBJ whole genome shotgun (WGS) entry which is preliminary data.</text>
</comment>
<dbReference type="EMBL" id="DVFT01000192">
    <property type="protein sequence ID" value="HIQ97449.1"/>
    <property type="molecule type" value="Genomic_DNA"/>
</dbReference>
<evidence type="ECO:0000313" key="1">
    <source>
        <dbReference type="EMBL" id="HIQ97449.1"/>
    </source>
</evidence>
<proteinExistence type="predicted"/>
<reference evidence="1" key="1">
    <citation type="submission" date="2020-10" db="EMBL/GenBank/DDBJ databases">
        <authorList>
            <person name="Gilroy R."/>
        </authorList>
    </citation>
    <scope>NUCLEOTIDE SEQUENCE</scope>
    <source>
        <strain evidence="1">ChiSjej3B21-11622</strain>
    </source>
</reference>
<dbReference type="AlphaFoldDB" id="A0A9D0ZX68"/>
<sequence>MKWMEFGLRHRDDKNPFVRAAARLILAVLKKWADREERRLNRNRQNLSGKPDLEEMLRYLKENDRHS</sequence>
<reference evidence="1" key="2">
    <citation type="journal article" date="2021" name="PeerJ">
        <title>Extensive microbial diversity within the chicken gut microbiome revealed by metagenomics and culture.</title>
        <authorList>
            <person name="Gilroy R."/>
            <person name="Ravi A."/>
            <person name="Getino M."/>
            <person name="Pursley I."/>
            <person name="Horton D.L."/>
            <person name="Alikhan N.F."/>
            <person name="Baker D."/>
            <person name="Gharbi K."/>
            <person name="Hall N."/>
            <person name="Watson M."/>
            <person name="Adriaenssens E.M."/>
            <person name="Foster-Nyarko E."/>
            <person name="Jarju S."/>
            <person name="Secka A."/>
            <person name="Antonio M."/>
            <person name="Oren A."/>
            <person name="Chaudhuri R.R."/>
            <person name="La Ragione R."/>
            <person name="Hildebrand F."/>
            <person name="Pallen M.J."/>
        </authorList>
    </citation>
    <scope>NUCLEOTIDE SEQUENCE</scope>
    <source>
        <strain evidence="1">ChiSjej3B21-11622</strain>
    </source>
</reference>
<gene>
    <name evidence="1" type="ORF">IAB26_12925</name>
</gene>
<evidence type="ECO:0000313" key="2">
    <source>
        <dbReference type="Proteomes" id="UP000886886"/>
    </source>
</evidence>
<name>A0A9D0ZX68_9FIRM</name>
<accession>A0A9D0ZX68</accession>
<organism evidence="1 2">
    <name type="scientific">Candidatus Limivivens merdigallinarum</name>
    <dbReference type="NCBI Taxonomy" id="2840859"/>
    <lineage>
        <taxon>Bacteria</taxon>
        <taxon>Bacillati</taxon>
        <taxon>Bacillota</taxon>
        <taxon>Clostridia</taxon>
        <taxon>Lachnospirales</taxon>
        <taxon>Lachnospiraceae</taxon>
        <taxon>Lachnospiraceae incertae sedis</taxon>
        <taxon>Candidatus Limivivens</taxon>
    </lineage>
</organism>
<dbReference type="Proteomes" id="UP000886886">
    <property type="component" value="Unassembled WGS sequence"/>
</dbReference>
<protein>
    <submittedName>
        <fullName evidence="1">Uncharacterized protein</fullName>
    </submittedName>
</protein>